<dbReference type="RefSeq" id="WP_065992804.1">
    <property type="nucleotide sequence ID" value="NZ_CP029397.2"/>
</dbReference>
<dbReference type="OrthoDB" id="9834582at2"/>
<reference evidence="1" key="1">
    <citation type="submission" date="2019-08" db="EMBL/GenBank/DDBJ databases">
        <title>The complete genome of Acinetobacter defluvii strain WCHAD010030.</title>
        <authorList>
            <person name="Hu Y."/>
            <person name="Qin J."/>
            <person name="Feng Y."/>
            <person name="Zong Z."/>
        </authorList>
    </citation>
    <scope>NUCLEOTIDE SEQUENCE</scope>
    <source>
        <strain evidence="1">WCHA30</strain>
    </source>
</reference>
<dbReference type="AlphaFoldDB" id="A0A2S2FE90"/>
<dbReference type="KEGG" id="adv:DJ533_11905"/>
<sequence>MPKNTNTPKIYNDADLASMYGESCEFTEWLSTLIAQVKKETDQIKEKLSTHYNVDNCHFYTLDKLLALSEFMADERVATLERLHQEHAQEWAAHKEGV</sequence>
<protein>
    <submittedName>
        <fullName evidence="1">Uncharacterized protein</fullName>
    </submittedName>
</protein>
<organism evidence="1 2">
    <name type="scientific">Acinetobacter defluvii</name>
    <dbReference type="NCBI Taxonomy" id="1871111"/>
    <lineage>
        <taxon>Bacteria</taxon>
        <taxon>Pseudomonadati</taxon>
        <taxon>Pseudomonadota</taxon>
        <taxon>Gammaproteobacteria</taxon>
        <taxon>Moraxellales</taxon>
        <taxon>Moraxellaceae</taxon>
        <taxon>Acinetobacter</taxon>
    </lineage>
</organism>
<evidence type="ECO:0000313" key="1">
    <source>
        <dbReference type="EMBL" id="AWL29220.1"/>
    </source>
</evidence>
<name>A0A2S2FE90_9GAMM</name>
<proteinExistence type="predicted"/>
<accession>A0A2S2FE90</accession>
<keyword evidence="2" id="KW-1185">Reference proteome</keyword>
<dbReference type="EMBL" id="CP029397">
    <property type="protein sequence ID" value="AWL29220.1"/>
    <property type="molecule type" value="Genomic_DNA"/>
</dbReference>
<dbReference type="STRING" id="1871111.GCA_001704615_01437"/>
<dbReference type="Proteomes" id="UP000245977">
    <property type="component" value="Chromosome"/>
</dbReference>
<gene>
    <name evidence="1" type="ORF">DJ533_11905</name>
</gene>
<evidence type="ECO:0000313" key="2">
    <source>
        <dbReference type="Proteomes" id="UP000245977"/>
    </source>
</evidence>